<feature type="region of interest" description="Disordered" evidence="7">
    <location>
        <begin position="1"/>
        <end position="29"/>
    </location>
</feature>
<dbReference type="CDD" id="cd00073">
    <property type="entry name" value="H15"/>
    <property type="match status" value="1"/>
</dbReference>
<proteinExistence type="inferred from homology"/>
<dbReference type="PANTHER" id="PTHR11467:SF36">
    <property type="entry name" value="HISTONE 24-RELATED"/>
    <property type="match status" value="1"/>
</dbReference>
<feature type="compositionally biased region" description="Basic residues" evidence="7">
    <location>
        <begin position="154"/>
        <end position="199"/>
    </location>
</feature>
<evidence type="ECO:0000256" key="5">
    <source>
        <dbReference type="ARBA" id="ARBA00023242"/>
    </source>
</evidence>
<dbReference type="InterPro" id="IPR036388">
    <property type="entry name" value="WH-like_DNA-bd_sf"/>
</dbReference>
<dbReference type="SMART" id="SM00526">
    <property type="entry name" value="H15"/>
    <property type="match status" value="1"/>
</dbReference>
<dbReference type="PANTHER" id="PTHR11467">
    <property type="entry name" value="HISTONE H1"/>
    <property type="match status" value="1"/>
</dbReference>
<keyword evidence="5 6" id="KW-0539">Nucleus</keyword>
<keyword evidence="3 6" id="KW-0158">Chromosome</keyword>
<keyword evidence="4 6" id="KW-0238">DNA-binding</keyword>
<evidence type="ECO:0000313" key="10">
    <source>
        <dbReference type="RefSeq" id="XP_005110341.1"/>
    </source>
</evidence>
<name>A0ABM0K761_APLCA</name>
<dbReference type="GeneID" id="101851155"/>
<evidence type="ECO:0000256" key="7">
    <source>
        <dbReference type="SAM" id="MobiDB-lite"/>
    </source>
</evidence>
<evidence type="ECO:0000256" key="6">
    <source>
        <dbReference type="RuleBase" id="RU003894"/>
    </source>
</evidence>
<evidence type="ECO:0000256" key="4">
    <source>
        <dbReference type="ARBA" id="ARBA00023125"/>
    </source>
</evidence>
<sequence length="199" mass="20582">MSDVAVATTPAKAAPKKKAPSKPKAPAAHPQYKVMVAAAISALKERGGSSRQAILKYIIANYKVGDNPTAVNARVKTALRAGVKDGTLKQAKGTGAAGSFRLGDKKVEKKPVKKVAKKPKSPKKVAKKPKSPKKVAKPKKPKSPKKAAATAKKPAAKKAAAKPKKATKSPAKKAAKPKVAKKPAAKKAAAKPKKSAAKK</sequence>
<accession>A0ABM0K761</accession>
<dbReference type="PROSITE" id="PS51504">
    <property type="entry name" value="H15"/>
    <property type="match status" value="1"/>
</dbReference>
<evidence type="ECO:0000259" key="8">
    <source>
        <dbReference type="PROSITE" id="PS51504"/>
    </source>
</evidence>
<evidence type="ECO:0000256" key="1">
    <source>
        <dbReference type="ARBA" id="ARBA00004123"/>
    </source>
</evidence>
<dbReference type="InterPro" id="IPR005819">
    <property type="entry name" value="H1/H5"/>
</dbReference>
<feature type="compositionally biased region" description="Basic residues" evidence="7">
    <location>
        <begin position="111"/>
        <end position="145"/>
    </location>
</feature>
<comment type="similarity">
    <text evidence="6">Belongs to the histone H1/H5 family.</text>
</comment>
<keyword evidence="9" id="KW-1185">Reference proteome</keyword>
<comment type="subcellular location">
    <subcellularLocation>
        <location evidence="2">Chromosome</location>
    </subcellularLocation>
    <subcellularLocation>
        <location evidence="1 6">Nucleus</location>
    </subcellularLocation>
</comment>
<evidence type="ECO:0000256" key="3">
    <source>
        <dbReference type="ARBA" id="ARBA00022454"/>
    </source>
</evidence>
<feature type="region of interest" description="Disordered" evidence="7">
    <location>
        <begin position="84"/>
        <end position="199"/>
    </location>
</feature>
<dbReference type="InterPro" id="IPR036390">
    <property type="entry name" value="WH_DNA-bd_sf"/>
</dbReference>
<evidence type="ECO:0000313" key="9">
    <source>
        <dbReference type="Proteomes" id="UP000694888"/>
    </source>
</evidence>
<feature type="domain" description="H15" evidence="8">
    <location>
        <begin position="28"/>
        <end position="104"/>
    </location>
</feature>
<evidence type="ECO:0000256" key="2">
    <source>
        <dbReference type="ARBA" id="ARBA00004286"/>
    </source>
</evidence>
<dbReference type="Pfam" id="PF00538">
    <property type="entry name" value="Linker_histone"/>
    <property type="match status" value="1"/>
</dbReference>
<dbReference type="SUPFAM" id="SSF46785">
    <property type="entry name" value="Winged helix' DNA-binding domain"/>
    <property type="match status" value="1"/>
</dbReference>
<dbReference type="Gene3D" id="1.10.10.10">
    <property type="entry name" value="Winged helix-like DNA-binding domain superfamily/Winged helix DNA-binding domain"/>
    <property type="match status" value="1"/>
</dbReference>
<dbReference type="InterPro" id="IPR005818">
    <property type="entry name" value="Histone_H1/H5_H15"/>
</dbReference>
<dbReference type="PRINTS" id="PR00624">
    <property type="entry name" value="HISTONEH5"/>
</dbReference>
<dbReference type="Proteomes" id="UP000694888">
    <property type="component" value="Unplaced"/>
</dbReference>
<protein>
    <submittedName>
        <fullName evidence="10">Histone H1-delta-like</fullName>
    </submittedName>
</protein>
<reference evidence="10" key="1">
    <citation type="submission" date="2025-08" db="UniProtKB">
        <authorList>
            <consortium name="RefSeq"/>
        </authorList>
    </citation>
    <scope>IDENTIFICATION</scope>
</reference>
<gene>
    <name evidence="10" type="primary">LOC101851155</name>
</gene>
<organism evidence="9 10">
    <name type="scientific">Aplysia californica</name>
    <name type="common">California sea hare</name>
    <dbReference type="NCBI Taxonomy" id="6500"/>
    <lineage>
        <taxon>Eukaryota</taxon>
        <taxon>Metazoa</taxon>
        <taxon>Spiralia</taxon>
        <taxon>Lophotrochozoa</taxon>
        <taxon>Mollusca</taxon>
        <taxon>Gastropoda</taxon>
        <taxon>Heterobranchia</taxon>
        <taxon>Euthyneura</taxon>
        <taxon>Tectipleura</taxon>
        <taxon>Aplysiida</taxon>
        <taxon>Aplysioidea</taxon>
        <taxon>Aplysiidae</taxon>
        <taxon>Aplysia</taxon>
    </lineage>
</organism>
<dbReference type="RefSeq" id="XP_005110341.1">
    <property type="nucleotide sequence ID" value="XM_005110284.3"/>
</dbReference>